<protein>
    <submittedName>
        <fullName evidence="6">Uncharacterized protein</fullName>
    </submittedName>
</protein>
<dbReference type="InterPro" id="IPR044610">
    <property type="entry name" value="GLCAT14A/B/C"/>
</dbReference>
<keyword evidence="2" id="KW-0328">Glycosyltransferase</keyword>
<organism evidence="6 7">
    <name type="scientific">Kalanchoe fedtschenkoi</name>
    <name type="common">Lavender scallops</name>
    <name type="synonym">South American air plant</name>
    <dbReference type="NCBI Taxonomy" id="63787"/>
    <lineage>
        <taxon>Eukaryota</taxon>
        <taxon>Viridiplantae</taxon>
        <taxon>Streptophyta</taxon>
        <taxon>Embryophyta</taxon>
        <taxon>Tracheophyta</taxon>
        <taxon>Spermatophyta</taxon>
        <taxon>Magnoliopsida</taxon>
        <taxon>eudicotyledons</taxon>
        <taxon>Gunneridae</taxon>
        <taxon>Pentapetalae</taxon>
        <taxon>Saxifragales</taxon>
        <taxon>Crassulaceae</taxon>
        <taxon>Kalanchoe</taxon>
    </lineage>
</organism>
<keyword evidence="5" id="KW-0325">Glycoprotein</keyword>
<dbReference type="Pfam" id="PF02485">
    <property type="entry name" value="Branch"/>
    <property type="match status" value="1"/>
</dbReference>
<evidence type="ECO:0000256" key="5">
    <source>
        <dbReference type="ARBA" id="ARBA00023180"/>
    </source>
</evidence>
<dbReference type="OMA" id="NDLRYME"/>
<sequence>MGAEKKWMYTLFFTAFISVLLFLSTLLGFTASYYSFTAHRSYPSTVRFGPQYPPAFAYYITGGRGDRDRILRLLMAVYHPRNRYLLHIDAEGSDDERLRLVAGVKAVPAASAFGNVDVVGKADRVTYMGASHVAATLRAVAILLKVDSGWDWFIELNALDYPLISQDDLSHVFSSVKRDVNFIDHTSELGWKESQRVQPIVVDPALYLARRSQIFRATQKRPTPDAFKLFTGSPWSVLSRSFLEYCTFGWDNLPRILLMYFNNVMLSEESYFHSVVCNAPEFKNTTINNDLRYTIWDNPPKMEPLFLGVSDFDQMTQSGAAFARQFQKDDPVLNMIDEKILNRDRYRVTPGAWCTGHKSWLSDPCSQWGDVNILKPGIQASKFEETTANLLDDLGSQANQCQ</sequence>
<proteinExistence type="predicted"/>
<dbReference type="Proteomes" id="UP000594263">
    <property type="component" value="Unplaced"/>
</dbReference>
<evidence type="ECO:0000256" key="3">
    <source>
        <dbReference type="ARBA" id="ARBA00022679"/>
    </source>
</evidence>
<accession>A0A7N1A150</accession>
<name>A0A7N1A150_KALFE</name>
<keyword evidence="3" id="KW-0808">Transferase</keyword>
<dbReference type="GO" id="GO:0016020">
    <property type="term" value="C:membrane"/>
    <property type="evidence" value="ECO:0007669"/>
    <property type="project" value="UniProtKB-SubCell"/>
</dbReference>
<dbReference type="PANTHER" id="PTHR45719">
    <property type="entry name" value="GLYCOSYLTRANSFERASE"/>
    <property type="match status" value="1"/>
</dbReference>
<dbReference type="GO" id="GO:0015020">
    <property type="term" value="F:glucuronosyltransferase activity"/>
    <property type="evidence" value="ECO:0007669"/>
    <property type="project" value="InterPro"/>
</dbReference>
<evidence type="ECO:0000256" key="1">
    <source>
        <dbReference type="ARBA" id="ARBA00004606"/>
    </source>
</evidence>
<evidence type="ECO:0000313" key="7">
    <source>
        <dbReference type="Proteomes" id="UP000594263"/>
    </source>
</evidence>
<evidence type="ECO:0000256" key="2">
    <source>
        <dbReference type="ARBA" id="ARBA00022676"/>
    </source>
</evidence>
<dbReference type="Gramene" id="Kaladp0059s0280.1.v1.1">
    <property type="protein sequence ID" value="Kaladp0059s0280.1.v1.1"/>
    <property type="gene ID" value="Kaladp0059s0280.v1.1"/>
</dbReference>
<keyword evidence="7" id="KW-1185">Reference proteome</keyword>
<evidence type="ECO:0000313" key="6">
    <source>
        <dbReference type="EnsemblPlants" id="Kaladp0059s0280.1.v1.1"/>
    </source>
</evidence>
<evidence type="ECO:0000256" key="4">
    <source>
        <dbReference type="ARBA" id="ARBA00023136"/>
    </source>
</evidence>
<dbReference type="InterPro" id="IPR003406">
    <property type="entry name" value="Glyco_trans_14"/>
</dbReference>
<dbReference type="EnsemblPlants" id="Kaladp0059s0280.1.v1.1">
    <property type="protein sequence ID" value="Kaladp0059s0280.1.v1.1"/>
    <property type="gene ID" value="Kaladp0059s0280.v1.1"/>
</dbReference>
<keyword evidence="4" id="KW-0472">Membrane</keyword>
<dbReference type="PANTHER" id="PTHR45719:SF14">
    <property type="entry name" value="BETA-GLUCURONOSYLTRANSFERASE GLCAT14A"/>
    <property type="match status" value="1"/>
</dbReference>
<dbReference type="AlphaFoldDB" id="A0A7N1A150"/>
<reference evidence="6" key="1">
    <citation type="submission" date="2021-01" db="UniProtKB">
        <authorList>
            <consortium name="EnsemblPlants"/>
        </authorList>
    </citation>
    <scope>IDENTIFICATION</scope>
</reference>
<comment type="subcellular location">
    <subcellularLocation>
        <location evidence="1">Membrane</location>
        <topology evidence="1">Single-pass type II membrane protein</topology>
    </subcellularLocation>
</comment>